<dbReference type="GeneID" id="25918487"/>
<gene>
    <name evidence="1" type="ORF">SARC_17983</name>
</gene>
<dbReference type="InterPro" id="IPR036322">
    <property type="entry name" value="WD40_repeat_dom_sf"/>
</dbReference>
<keyword evidence="2" id="KW-1185">Reference proteome</keyword>
<sequence>TRTQCTSLEWSEDHMVAGDDHGNITLWRTGMAKPQVIHTQHANVVNLVFMPMSGFARFLVLFGDGIELWDAQSGTKLSAVVGRKPGGAKERLVMKNVEWI</sequence>
<reference evidence="1 2" key="1">
    <citation type="submission" date="2011-02" db="EMBL/GenBank/DDBJ databases">
        <title>The Genome Sequence of Sphaeroforma arctica JP610.</title>
        <authorList>
            <consortium name="The Broad Institute Genome Sequencing Platform"/>
            <person name="Russ C."/>
            <person name="Cuomo C."/>
            <person name="Young S.K."/>
            <person name="Zeng Q."/>
            <person name="Gargeya S."/>
            <person name="Alvarado L."/>
            <person name="Berlin A."/>
            <person name="Chapman S.B."/>
            <person name="Chen Z."/>
            <person name="Freedman E."/>
            <person name="Gellesch M."/>
            <person name="Goldberg J."/>
            <person name="Griggs A."/>
            <person name="Gujja S."/>
            <person name="Heilman E."/>
            <person name="Heiman D."/>
            <person name="Howarth C."/>
            <person name="Mehta T."/>
            <person name="Neiman D."/>
            <person name="Pearson M."/>
            <person name="Roberts A."/>
            <person name="Saif S."/>
            <person name="Shea T."/>
            <person name="Shenoy N."/>
            <person name="Sisk P."/>
            <person name="Stolte C."/>
            <person name="Sykes S."/>
            <person name="White J."/>
            <person name="Yandava C."/>
            <person name="Burger G."/>
            <person name="Gray M.W."/>
            <person name="Holland P.W.H."/>
            <person name="King N."/>
            <person name="Lang F.B.F."/>
            <person name="Roger A.J."/>
            <person name="Ruiz-Trillo I."/>
            <person name="Haas B."/>
            <person name="Nusbaum C."/>
            <person name="Birren B."/>
        </authorList>
    </citation>
    <scope>NUCLEOTIDE SEQUENCE [LARGE SCALE GENOMIC DNA]</scope>
    <source>
        <strain evidence="1 2">JP610</strain>
    </source>
</reference>
<evidence type="ECO:0008006" key="3">
    <source>
        <dbReference type="Google" id="ProtNLM"/>
    </source>
</evidence>
<evidence type="ECO:0000313" key="2">
    <source>
        <dbReference type="Proteomes" id="UP000054560"/>
    </source>
</evidence>
<dbReference type="OrthoDB" id="1291858at2759"/>
<organism evidence="1 2">
    <name type="scientific">Sphaeroforma arctica JP610</name>
    <dbReference type="NCBI Taxonomy" id="667725"/>
    <lineage>
        <taxon>Eukaryota</taxon>
        <taxon>Ichthyosporea</taxon>
        <taxon>Ichthyophonida</taxon>
        <taxon>Sphaeroforma</taxon>
    </lineage>
</organism>
<dbReference type="SUPFAM" id="SSF50978">
    <property type="entry name" value="WD40 repeat-like"/>
    <property type="match status" value="1"/>
</dbReference>
<dbReference type="EMBL" id="KQ254683">
    <property type="protein sequence ID" value="KNC69506.1"/>
    <property type="molecule type" value="Genomic_DNA"/>
</dbReference>
<dbReference type="Gene3D" id="2.130.10.10">
    <property type="entry name" value="YVTN repeat-like/Quinoprotein amine dehydrogenase"/>
    <property type="match status" value="1"/>
</dbReference>
<dbReference type="AlphaFoldDB" id="A0A0L0EYK9"/>
<protein>
    <recommendedName>
        <fullName evidence="3">Anaphase-promoting complex subunit 4 WD40 domain-containing protein</fullName>
    </recommendedName>
</protein>
<accession>A0A0L0EYK9</accession>
<feature type="non-terminal residue" evidence="1">
    <location>
        <position position="1"/>
    </location>
</feature>
<name>A0A0L0EYK9_9EUKA</name>
<feature type="non-terminal residue" evidence="1">
    <location>
        <position position="100"/>
    </location>
</feature>
<dbReference type="RefSeq" id="XP_014143408.1">
    <property type="nucleotide sequence ID" value="XM_014287933.1"/>
</dbReference>
<dbReference type="Proteomes" id="UP000054560">
    <property type="component" value="Unassembled WGS sequence"/>
</dbReference>
<dbReference type="InterPro" id="IPR015943">
    <property type="entry name" value="WD40/YVTN_repeat-like_dom_sf"/>
</dbReference>
<proteinExistence type="predicted"/>
<evidence type="ECO:0000313" key="1">
    <source>
        <dbReference type="EMBL" id="KNC69506.1"/>
    </source>
</evidence>